<name>A0A7G7BD99_9ACTN</name>
<dbReference type="AlphaFoldDB" id="A0A7G7BD99"/>
<accession>A0A7G7BD99</accession>
<protein>
    <submittedName>
        <fullName evidence="2">Uncharacterized protein</fullName>
    </submittedName>
</protein>
<dbReference type="KEGG" id="sfiy:F0344_00560"/>
<feature type="region of interest" description="Disordered" evidence="1">
    <location>
        <begin position="58"/>
        <end position="80"/>
    </location>
</feature>
<evidence type="ECO:0000313" key="3">
    <source>
        <dbReference type="Proteomes" id="UP000515307"/>
    </source>
</evidence>
<dbReference type="Proteomes" id="UP000515307">
    <property type="component" value="Chromosome"/>
</dbReference>
<gene>
    <name evidence="2" type="ORF">F0344_00560</name>
</gene>
<dbReference type="EMBL" id="CP045702">
    <property type="protein sequence ID" value="QNE73314.1"/>
    <property type="molecule type" value="Genomic_DNA"/>
</dbReference>
<feature type="compositionally biased region" description="Basic and acidic residues" evidence="1">
    <location>
        <begin position="18"/>
        <end position="36"/>
    </location>
</feature>
<sequence>MLDGLDAVDWHVLEPGRLDRSATDVSKEDDPGESHLFDGTVGGHARWALTRIGDPRARCRTSSSARRAVPGHTGLGLLPR</sequence>
<feature type="region of interest" description="Disordered" evidence="1">
    <location>
        <begin position="18"/>
        <end position="39"/>
    </location>
</feature>
<keyword evidence="3" id="KW-1185">Reference proteome</keyword>
<organism evidence="2 3">
    <name type="scientific">Streptomyces finlayi</name>
    <dbReference type="NCBI Taxonomy" id="67296"/>
    <lineage>
        <taxon>Bacteria</taxon>
        <taxon>Bacillati</taxon>
        <taxon>Actinomycetota</taxon>
        <taxon>Actinomycetes</taxon>
        <taxon>Kitasatosporales</taxon>
        <taxon>Streptomycetaceae</taxon>
        <taxon>Streptomyces</taxon>
    </lineage>
</organism>
<reference evidence="3" key="1">
    <citation type="submission" date="2019-10" db="EMBL/GenBank/DDBJ databases">
        <title>Antimicrobial potential of Antarctic Bacteria.</title>
        <authorList>
            <person name="Benaud N."/>
            <person name="Edwards R.J."/>
            <person name="Ferrari B.C."/>
        </authorList>
    </citation>
    <scope>NUCLEOTIDE SEQUENCE [LARGE SCALE GENOMIC DNA]</scope>
    <source>
        <strain evidence="3">NBSH44</strain>
    </source>
</reference>
<dbReference type="RefSeq" id="WP_185296884.1">
    <property type="nucleotide sequence ID" value="NZ_CP045702.1"/>
</dbReference>
<proteinExistence type="predicted"/>
<evidence type="ECO:0000313" key="2">
    <source>
        <dbReference type="EMBL" id="QNE73314.1"/>
    </source>
</evidence>
<evidence type="ECO:0000256" key="1">
    <source>
        <dbReference type="SAM" id="MobiDB-lite"/>
    </source>
</evidence>